<sequence length="649" mass="74366">MLLKKKDKVKFGVILASEFNTPDTGIYKSADAIYIFDRGSSKMEGNTKGFFSIVFERHLRIKINNANGVDASTIEIPFYTSQGLDEKMLALKGVTFNLENNKVSETELTNNIVFTEKINKNVSVKKFTMPGVKAGSIVDIFYKTKSDYLNNFQPWEFQHKYPIILSEYEVLIPDFFHYVKAMNVKSKLHLDEKSSYNETFSIIDNSGISTDRATLSGNVTVNKWQLINLPGLKEEIFTSSIDNHISKVTFQLNGYQFPNMAYKPLKEDWPKVSKNLLESESFGAPIFTRTGYLEDILKSKNLNTGSDKEKAQKIFEYVRDNFTCTKTYGIYIAEDGIKNLLKNKNGSAAEINLLLTGLLKKAGINTSPAILSTRGNERVHTDFPLMDRYNYVISSIFFDNESYFLDATQPYLSFGNLPLKCYNGNVRILNNEVSVAELETQHVIEKKITSIIGIPFEKDKLDIAIQTNYPYFESSRIRENIQKNGKDNYIKELKSKINNDYTVDSVSILNIDDKSEKIVTNIYIKVPLTEDVNYLNPLFTEEQSESPFKSDTRYYPVELPYAINSVINTNITLPEGYEISEAPKSEKVAFMESLVHYNYLVAKKKNEIQLNCVNNVKQTFFEAEDYPHLKSYYNYIINKSKEQFVIKKL</sequence>
<comment type="caution">
    <text evidence="2">The sequence shown here is derived from an EMBL/GenBank/DDBJ whole genome shotgun (WGS) entry which is preliminary data.</text>
</comment>
<reference evidence="2 3" key="1">
    <citation type="submission" date="2022-12" db="EMBL/GenBank/DDBJ databases">
        <title>Chitinophagaceae gen. sp. nov., a new member of the family Chitinophagaceae, isolated from soil in a chemical factory.</title>
        <authorList>
            <person name="Ke Z."/>
        </authorList>
    </citation>
    <scope>NUCLEOTIDE SEQUENCE [LARGE SCALE GENOMIC DNA]</scope>
    <source>
        <strain evidence="2 3">LY-5</strain>
    </source>
</reference>
<dbReference type="Pfam" id="PF01841">
    <property type="entry name" value="Transglut_core"/>
    <property type="match status" value="1"/>
</dbReference>
<dbReference type="Gene3D" id="2.60.40.3140">
    <property type="match status" value="1"/>
</dbReference>
<dbReference type="Gene3D" id="3.10.620.30">
    <property type="match status" value="1"/>
</dbReference>
<accession>A0ABT4ULZ1</accession>
<protein>
    <recommendedName>
        <fullName evidence="1">Transglutaminase-like domain-containing protein</fullName>
    </recommendedName>
</protein>
<name>A0ABT4ULZ1_9BACT</name>
<dbReference type="Proteomes" id="UP001210231">
    <property type="component" value="Unassembled WGS sequence"/>
</dbReference>
<keyword evidence="3" id="KW-1185">Reference proteome</keyword>
<evidence type="ECO:0000259" key="1">
    <source>
        <dbReference type="Pfam" id="PF01841"/>
    </source>
</evidence>
<organism evidence="2 3">
    <name type="scientific">Polluticaenibacter yanchengensis</name>
    <dbReference type="NCBI Taxonomy" id="3014562"/>
    <lineage>
        <taxon>Bacteria</taxon>
        <taxon>Pseudomonadati</taxon>
        <taxon>Bacteroidota</taxon>
        <taxon>Chitinophagia</taxon>
        <taxon>Chitinophagales</taxon>
        <taxon>Chitinophagaceae</taxon>
        <taxon>Polluticaenibacter</taxon>
    </lineage>
</organism>
<dbReference type="InterPro" id="IPR002931">
    <property type="entry name" value="Transglutaminase-like"/>
</dbReference>
<dbReference type="EMBL" id="JAQGEF010000018">
    <property type="protein sequence ID" value="MDA3615862.1"/>
    <property type="molecule type" value="Genomic_DNA"/>
</dbReference>
<dbReference type="RefSeq" id="WP_407032190.1">
    <property type="nucleotide sequence ID" value="NZ_JAQGEF010000018.1"/>
</dbReference>
<proteinExistence type="predicted"/>
<evidence type="ECO:0000313" key="2">
    <source>
        <dbReference type="EMBL" id="MDA3615862.1"/>
    </source>
</evidence>
<feature type="domain" description="Transglutaminase-like" evidence="1">
    <location>
        <begin position="304"/>
        <end position="376"/>
    </location>
</feature>
<evidence type="ECO:0000313" key="3">
    <source>
        <dbReference type="Proteomes" id="UP001210231"/>
    </source>
</evidence>
<gene>
    <name evidence="2" type="ORF">O3P16_13665</name>
</gene>
<dbReference type="Gene3D" id="2.60.120.1130">
    <property type="match status" value="1"/>
</dbReference>